<name>A0ABN3RPR2_9ACTN</name>
<dbReference type="Proteomes" id="UP001500994">
    <property type="component" value="Unassembled WGS sequence"/>
</dbReference>
<reference evidence="1 2" key="1">
    <citation type="journal article" date="2019" name="Int. J. Syst. Evol. Microbiol.">
        <title>The Global Catalogue of Microorganisms (GCM) 10K type strain sequencing project: providing services to taxonomists for standard genome sequencing and annotation.</title>
        <authorList>
            <consortium name="The Broad Institute Genomics Platform"/>
            <consortium name="The Broad Institute Genome Sequencing Center for Infectious Disease"/>
            <person name="Wu L."/>
            <person name="Ma J."/>
        </authorList>
    </citation>
    <scope>NUCLEOTIDE SEQUENCE [LARGE SCALE GENOMIC DNA]</scope>
    <source>
        <strain evidence="1 2">JCM 16374</strain>
    </source>
</reference>
<protein>
    <recommendedName>
        <fullName evidence="3">DNA-binding protein</fullName>
    </recommendedName>
</protein>
<organism evidence="1 2">
    <name type="scientific">Streptomyces lunalinharesii</name>
    <dbReference type="NCBI Taxonomy" id="333384"/>
    <lineage>
        <taxon>Bacteria</taxon>
        <taxon>Bacillati</taxon>
        <taxon>Actinomycetota</taxon>
        <taxon>Actinomycetes</taxon>
        <taxon>Kitasatosporales</taxon>
        <taxon>Streptomycetaceae</taxon>
        <taxon>Streptomyces</taxon>
    </lineage>
</organism>
<dbReference type="EMBL" id="BAAARK010000006">
    <property type="protein sequence ID" value="GAA2657772.1"/>
    <property type="molecule type" value="Genomic_DNA"/>
</dbReference>
<keyword evidence="2" id="KW-1185">Reference proteome</keyword>
<gene>
    <name evidence="1" type="ORF">GCM10009864_25380</name>
</gene>
<accession>A0ABN3RPR2</accession>
<evidence type="ECO:0008006" key="3">
    <source>
        <dbReference type="Google" id="ProtNLM"/>
    </source>
</evidence>
<evidence type="ECO:0000313" key="2">
    <source>
        <dbReference type="Proteomes" id="UP001500994"/>
    </source>
</evidence>
<comment type="caution">
    <text evidence="1">The sequence shown here is derived from an EMBL/GenBank/DDBJ whole genome shotgun (WGS) entry which is preliminary data.</text>
</comment>
<proteinExistence type="predicted"/>
<dbReference type="RefSeq" id="WP_344575224.1">
    <property type="nucleotide sequence ID" value="NZ_BAAARK010000006.1"/>
</dbReference>
<evidence type="ECO:0000313" key="1">
    <source>
        <dbReference type="EMBL" id="GAA2657772.1"/>
    </source>
</evidence>
<sequence length="191" mass="20648">MSDWSFTLLINQPLTPEQADAFDHCDAFADGSVSYTLGPDNPEAYPHSPSAEALRQLSCDIEAPTLLDAIAQVARDVRLIPGLRAVGVRYDDTVTLEEAAQRCGRSHHELVELAKSQRRTADGFPQPESGSDGTEFYSWRKIAASLARLGDARTEAPRDLVIADRALRLAEALEGADVLPGTLHSLGLPLA</sequence>